<feature type="domain" description="RNA polymerase sigma factor 70 region 4 type 2" evidence="7">
    <location>
        <begin position="112"/>
        <end position="160"/>
    </location>
</feature>
<dbReference type="InterPro" id="IPR013249">
    <property type="entry name" value="RNA_pol_sigma70_r4_t2"/>
</dbReference>
<dbReference type="SUPFAM" id="SSF54427">
    <property type="entry name" value="NTF2-like"/>
    <property type="match status" value="1"/>
</dbReference>
<protein>
    <submittedName>
        <fullName evidence="8">RNA polymerase sigma-70 factor (ECF subfamily)</fullName>
    </submittedName>
</protein>
<keyword evidence="4" id="KW-0731">Sigma factor</keyword>
<dbReference type="InterPro" id="IPR013325">
    <property type="entry name" value="RNA_pol_sigma_r2"/>
</dbReference>
<accession>A0A841FFC8</accession>
<dbReference type="GO" id="GO:0003677">
    <property type="term" value="F:DNA binding"/>
    <property type="evidence" value="ECO:0007669"/>
    <property type="project" value="InterPro"/>
</dbReference>
<dbReference type="RefSeq" id="WP_184787390.1">
    <property type="nucleotide sequence ID" value="NZ_BONT01000088.1"/>
</dbReference>
<organism evidence="8 9">
    <name type="scientific">Phytomonospora endophytica</name>
    <dbReference type="NCBI Taxonomy" id="714109"/>
    <lineage>
        <taxon>Bacteria</taxon>
        <taxon>Bacillati</taxon>
        <taxon>Actinomycetota</taxon>
        <taxon>Actinomycetes</taxon>
        <taxon>Micromonosporales</taxon>
        <taxon>Micromonosporaceae</taxon>
        <taxon>Phytomonospora</taxon>
    </lineage>
</organism>
<feature type="domain" description="RNA polymerase sigma-70 region 2" evidence="6">
    <location>
        <begin position="15"/>
        <end position="74"/>
    </location>
</feature>
<keyword evidence="9" id="KW-1185">Reference proteome</keyword>
<evidence type="ECO:0000256" key="4">
    <source>
        <dbReference type="ARBA" id="ARBA00023082"/>
    </source>
</evidence>
<dbReference type="NCBIfam" id="TIGR02937">
    <property type="entry name" value="sigma70-ECF"/>
    <property type="match status" value="1"/>
</dbReference>
<dbReference type="InterPro" id="IPR014284">
    <property type="entry name" value="RNA_pol_sigma-70_dom"/>
</dbReference>
<comment type="caution">
    <text evidence="8">The sequence shown here is derived from an EMBL/GenBank/DDBJ whole genome shotgun (WGS) entry which is preliminary data.</text>
</comment>
<evidence type="ECO:0000313" key="9">
    <source>
        <dbReference type="Proteomes" id="UP000548476"/>
    </source>
</evidence>
<dbReference type="SUPFAM" id="SSF88659">
    <property type="entry name" value="Sigma3 and sigma4 domains of RNA polymerase sigma factors"/>
    <property type="match status" value="1"/>
</dbReference>
<dbReference type="InterPro" id="IPR032710">
    <property type="entry name" value="NTF2-like_dom_sf"/>
</dbReference>
<dbReference type="Gene3D" id="3.10.450.50">
    <property type="match status" value="1"/>
</dbReference>
<evidence type="ECO:0000256" key="1">
    <source>
        <dbReference type="ARBA" id="ARBA00010641"/>
    </source>
</evidence>
<evidence type="ECO:0000313" key="8">
    <source>
        <dbReference type="EMBL" id="MBB6034544.1"/>
    </source>
</evidence>
<dbReference type="InterPro" id="IPR036388">
    <property type="entry name" value="WH-like_DNA-bd_sf"/>
</dbReference>
<gene>
    <name evidence="8" type="ORF">HNR73_002394</name>
</gene>
<sequence>MHEKEFLAARLDEQRGHLRAVAYRILGSLSEAEDALQETWLKASRAELGEIDNLPGWLTTVLGRVCLDMLRARKARRETPLDDEPAPLVRLVHRADPEEEALLADSVGLAMLVVLDTLSPAERIAFVLHDMFAVPFEEIAPIVDRGTATTQKLASRARRRVRGGDAGPDPDLARRRAAIAAFLAAARDGNFAALLEMLDPDAVFRADATAVTLGSRAELKGAAAVAEAFSGRAQGACAALLGTAAGMAAGVVVAPLGRMSMVLAVTFAGDRITAFDVIADPARLAGVTVAAG</sequence>
<dbReference type="PANTHER" id="PTHR30173">
    <property type="entry name" value="SIGMA 19 FACTOR"/>
    <property type="match status" value="1"/>
</dbReference>
<dbReference type="SUPFAM" id="SSF88946">
    <property type="entry name" value="Sigma2 domain of RNA polymerase sigma factors"/>
    <property type="match status" value="1"/>
</dbReference>
<dbReference type="InterPro" id="IPR052704">
    <property type="entry name" value="ECF_Sigma-70_Domain"/>
</dbReference>
<evidence type="ECO:0000256" key="5">
    <source>
        <dbReference type="ARBA" id="ARBA00023163"/>
    </source>
</evidence>
<evidence type="ECO:0000256" key="2">
    <source>
        <dbReference type="ARBA" id="ARBA00011344"/>
    </source>
</evidence>
<keyword evidence="3" id="KW-0805">Transcription regulation</keyword>
<dbReference type="Pfam" id="PF08281">
    <property type="entry name" value="Sigma70_r4_2"/>
    <property type="match status" value="1"/>
</dbReference>
<keyword evidence="5" id="KW-0804">Transcription</keyword>
<dbReference type="AlphaFoldDB" id="A0A841FFC8"/>
<dbReference type="Gene3D" id="1.10.1740.10">
    <property type="match status" value="1"/>
</dbReference>
<dbReference type="GO" id="GO:0006352">
    <property type="term" value="P:DNA-templated transcription initiation"/>
    <property type="evidence" value="ECO:0007669"/>
    <property type="project" value="InterPro"/>
</dbReference>
<dbReference type="InterPro" id="IPR013324">
    <property type="entry name" value="RNA_pol_sigma_r3/r4-like"/>
</dbReference>
<dbReference type="PANTHER" id="PTHR30173:SF43">
    <property type="entry name" value="ECF RNA POLYMERASE SIGMA FACTOR SIGI-RELATED"/>
    <property type="match status" value="1"/>
</dbReference>
<comment type="similarity">
    <text evidence="1">Belongs to the sigma-70 factor family. ECF subfamily.</text>
</comment>
<evidence type="ECO:0000259" key="7">
    <source>
        <dbReference type="Pfam" id="PF08281"/>
    </source>
</evidence>
<dbReference type="GO" id="GO:0016987">
    <property type="term" value="F:sigma factor activity"/>
    <property type="evidence" value="ECO:0007669"/>
    <property type="project" value="UniProtKB-KW"/>
</dbReference>
<reference evidence="8 9" key="1">
    <citation type="submission" date="2020-08" db="EMBL/GenBank/DDBJ databases">
        <title>Genomic Encyclopedia of Type Strains, Phase IV (KMG-IV): sequencing the most valuable type-strain genomes for metagenomic binning, comparative biology and taxonomic classification.</title>
        <authorList>
            <person name="Goeker M."/>
        </authorList>
    </citation>
    <scope>NUCLEOTIDE SEQUENCE [LARGE SCALE GENOMIC DNA]</scope>
    <source>
        <strain evidence="8 9">YIM 65646</strain>
    </source>
</reference>
<dbReference type="Gene3D" id="1.10.10.10">
    <property type="entry name" value="Winged helix-like DNA-binding domain superfamily/Winged helix DNA-binding domain"/>
    <property type="match status" value="1"/>
</dbReference>
<name>A0A841FFC8_9ACTN</name>
<dbReference type="InterPro" id="IPR007627">
    <property type="entry name" value="RNA_pol_sigma70_r2"/>
</dbReference>
<evidence type="ECO:0000256" key="3">
    <source>
        <dbReference type="ARBA" id="ARBA00023015"/>
    </source>
</evidence>
<dbReference type="EMBL" id="JACHGT010000004">
    <property type="protein sequence ID" value="MBB6034544.1"/>
    <property type="molecule type" value="Genomic_DNA"/>
</dbReference>
<proteinExistence type="inferred from homology"/>
<comment type="subunit">
    <text evidence="2">Interacts transiently with the RNA polymerase catalytic core formed by RpoA, RpoB, RpoC and RpoZ (2 alpha, 1 beta, 1 beta' and 1 omega subunit) to form the RNA polymerase holoenzyme that can initiate transcription.</text>
</comment>
<dbReference type="Pfam" id="PF04542">
    <property type="entry name" value="Sigma70_r2"/>
    <property type="match status" value="1"/>
</dbReference>
<dbReference type="Proteomes" id="UP000548476">
    <property type="component" value="Unassembled WGS sequence"/>
</dbReference>
<evidence type="ECO:0000259" key="6">
    <source>
        <dbReference type="Pfam" id="PF04542"/>
    </source>
</evidence>